<reference evidence="12" key="1">
    <citation type="journal article" date="2013" name="Stand. Genomic Sci.">
        <title>Complete genome sequence of Desulfocapsa sulfexigens, a marine deltaproteobacterium specialized in disproportionating inorganic sulfur compounds.</title>
        <authorList>
            <person name="Finster K.W."/>
            <person name="Kjeldsen K.U."/>
            <person name="Kube M."/>
            <person name="Reinhardt R."/>
            <person name="Mussmann M."/>
            <person name="Amann R."/>
            <person name="Schreiber L."/>
        </authorList>
    </citation>
    <scope>NUCLEOTIDE SEQUENCE [LARGE SCALE GENOMIC DNA]</scope>
    <source>
        <strain evidence="12">DSM 10523 / SB164P1</strain>
    </source>
</reference>
<keyword evidence="6 9" id="KW-0378">Hydrolase</keyword>
<dbReference type="PRINTS" id="PR00932">
    <property type="entry name" value="AMINO1PTASE"/>
</dbReference>
<dbReference type="AlphaFoldDB" id="M1PJD5"/>
<dbReference type="eggNOG" id="COG1362">
    <property type="taxonomic scope" value="Bacteria"/>
</dbReference>
<dbReference type="NCBIfam" id="NF002759">
    <property type="entry name" value="PRK02813.1"/>
    <property type="match status" value="1"/>
</dbReference>
<dbReference type="PANTHER" id="PTHR28570:SF3">
    <property type="entry name" value="ASPARTYL AMINOPEPTIDASE"/>
    <property type="match status" value="1"/>
</dbReference>
<comment type="similarity">
    <text evidence="2 9">Belongs to the peptidase M18 family.</text>
</comment>
<evidence type="ECO:0000256" key="5">
    <source>
        <dbReference type="ARBA" id="ARBA00022723"/>
    </source>
</evidence>
<dbReference type="GO" id="GO:0004177">
    <property type="term" value="F:aminopeptidase activity"/>
    <property type="evidence" value="ECO:0007669"/>
    <property type="project" value="UniProtKB-KW"/>
</dbReference>
<dbReference type="STRING" id="1167006.UWK_03151"/>
<keyword evidence="5 9" id="KW-0479">Metal-binding</keyword>
<evidence type="ECO:0000256" key="3">
    <source>
        <dbReference type="ARBA" id="ARBA00022438"/>
    </source>
</evidence>
<evidence type="ECO:0000313" key="12">
    <source>
        <dbReference type="Proteomes" id="UP000011721"/>
    </source>
</evidence>
<evidence type="ECO:0000256" key="8">
    <source>
        <dbReference type="ARBA" id="ARBA00023049"/>
    </source>
</evidence>
<evidence type="ECO:0000256" key="4">
    <source>
        <dbReference type="ARBA" id="ARBA00022670"/>
    </source>
</evidence>
<sequence length="434" mass="48290">MNLTAFNKDFFDFLQQCPTPFHTTKYMSSQFLQAGFTALHENDEWKIKDGQGYYCIRDDGSIIAFKIAASGKENTPWRMTGAHTDSPSLQLKPTPVRKSHSLNQLCVEVYGGPLLTTWFDRDLGIAGRVSLLANNALLNRTIDFKKAMAIIPSLAIHLDRTANKEHTVEKQKQLYALLFQSTEKDPPFMDLLLQQISHEYPELTFDALLGYDLFCYDTQGPALLGLNDDFIVSGRLDNLLSCFVSMQGLLQKNTTGNCLLLCSNHEEIGSSSLAGAHGTFLPSVLKRLLPDPARFNRLMNSSHFISLDNAHATHPNFSEKHDPQHLPLLNNGPVIKYNSNQRYATTGRSAAMYKTLCHEVNVPIQTFVMNNDLTCGSTIGPIAATSLGIQTVDIGAPSLAMHSIRETTGAKDPYMLYQTIAHFFTRPILPMTEA</sequence>
<dbReference type="GO" id="GO:0005737">
    <property type="term" value="C:cytoplasm"/>
    <property type="evidence" value="ECO:0007669"/>
    <property type="project" value="UniProtKB-ARBA"/>
</dbReference>
<protein>
    <recommendedName>
        <fullName evidence="10">M18 family aminopeptidase</fullName>
        <ecNumber evidence="10">3.4.11.-</ecNumber>
    </recommendedName>
</protein>
<dbReference type="Gene3D" id="2.30.250.10">
    <property type="entry name" value="Aminopeptidase i, Domain 2"/>
    <property type="match status" value="1"/>
</dbReference>
<keyword evidence="3 9" id="KW-0031">Aminopeptidase</keyword>
<dbReference type="InterPro" id="IPR023358">
    <property type="entry name" value="Peptidase_M18_dom2"/>
</dbReference>
<proteinExistence type="inferred from homology"/>
<organism evidence="11 12">
    <name type="scientific">Desulfocapsa sulfexigens (strain DSM 10523 / SB164P1)</name>
    <dbReference type="NCBI Taxonomy" id="1167006"/>
    <lineage>
        <taxon>Bacteria</taxon>
        <taxon>Pseudomonadati</taxon>
        <taxon>Thermodesulfobacteriota</taxon>
        <taxon>Desulfobulbia</taxon>
        <taxon>Desulfobulbales</taxon>
        <taxon>Desulfocapsaceae</taxon>
        <taxon>Desulfocapsa</taxon>
    </lineage>
</organism>
<evidence type="ECO:0000256" key="9">
    <source>
        <dbReference type="RuleBase" id="RU004386"/>
    </source>
</evidence>
<dbReference type="Pfam" id="PF02127">
    <property type="entry name" value="Peptidase_M18"/>
    <property type="match status" value="1"/>
</dbReference>
<dbReference type="OrthoDB" id="5288740at2"/>
<dbReference type="RefSeq" id="WP_015405364.1">
    <property type="nucleotide sequence ID" value="NC_020304.1"/>
</dbReference>
<dbReference type="PANTHER" id="PTHR28570">
    <property type="entry name" value="ASPARTYL AMINOPEPTIDASE"/>
    <property type="match status" value="1"/>
</dbReference>
<evidence type="ECO:0000256" key="2">
    <source>
        <dbReference type="ARBA" id="ARBA00008290"/>
    </source>
</evidence>
<dbReference type="HOGENOM" id="CLU_019532_2_0_7"/>
<dbReference type="Gene3D" id="3.40.630.10">
    <property type="entry name" value="Zn peptidases"/>
    <property type="match status" value="1"/>
</dbReference>
<comment type="cofactor">
    <cofactor evidence="1 10">
        <name>Zn(2+)</name>
        <dbReference type="ChEBI" id="CHEBI:29105"/>
    </cofactor>
</comment>
<evidence type="ECO:0000256" key="1">
    <source>
        <dbReference type="ARBA" id="ARBA00001947"/>
    </source>
</evidence>
<gene>
    <name evidence="11" type="ordered locus">UWK_03151</name>
</gene>
<dbReference type="Proteomes" id="UP000011721">
    <property type="component" value="Chromosome"/>
</dbReference>
<keyword evidence="4 9" id="KW-0645">Protease</keyword>
<keyword evidence="8 9" id="KW-0482">Metalloprotease</keyword>
<name>M1PJD5_DESSD</name>
<dbReference type="KEGG" id="dsf:UWK_03151"/>
<dbReference type="GO" id="GO:0008270">
    <property type="term" value="F:zinc ion binding"/>
    <property type="evidence" value="ECO:0007669"/>
    <property type="project" value="InterPro"/>
</dbReference>
<evidence type="ECO:0000256" key="7">
    <source>
        <dbReference type="ARBA" id="ARBA00022833"/>
    </source>
</evidence>
<dbReference type="InterPro" id="IPR001948">
    <property type="entry name" value="Peptidase_M18"/>
</dbReference>
<dbReference type="EMBL" id="CP003985">
    <property type="protein sequence ID" value="AGF79680.1"/>
    <property type="molecule type" value="Genomic_DNA"/>
</dbReference>
<accession>M1PJD5</accession>
<dbReference type="GO" id="GO:0006508">
    <property type="term" value="P:proteolysis"/>
    <property type="evidence" value="ECO:0007669"/>
    <property type="project" value="UniProtKB-KW"/>
</dbReference>
<dbReference type="GO" id="GO:0008237">
    <property type="term" value="F:metallopeptidase activity"/>
    <property type="evidence" value="ECO:0007669"/>
    <property type="project" value="UniProtKB-KW"/>
</dbReference>
<evidence type="ECO:0000256" key="10">
    <source>
        <dbReference type="RuleBase" id="RU004387"/>
    </source>
</evidence>
<keyword evidence="7 9" id="KW-0862">Zinc</keyword>
<dbReference type="PATRIC" id="fig|1167006.5.peg.3397"/>
<evidence type="ECO:0000256" key="6">
    <source>
        <dbReference type="ARBA" id="ARBA00022801"/>
    </source>
</evidence>
<dbReference type="EC" id="3.4.11.-" evidence="10"/>
<dbReference type="SUPFAM" id="SSF53187">
    <property type="entry name" value="Zn-dependent exopeptidases"/>
    <property type="match status" value="1"/>
</dbReference>
<dbReference type="SUPFAM" id="SSF101821">
    <property type="entry name" value="Aminopeptidase/glucanase lid domain"/>
    <property type="match status" value="1"/>
</dbReference>
<evidence type="ECO:0000313" key="11">
    <source>
        <dbReference type="EMBL" id="AGF79680.1"/>
    </source>
</evidence>
<dbReference type="CDD" id="cd05658">
    <property type="entry name" value="M18_DAP"/>
    <property type="match status" value="1"/>
</dbReference>
<keyword evidence="12" id="KW-1185">Reference proteome</keyword>